<reference evidence="2 3" key="1">
    <citation type="submission" date="2020-01" db="EMBL/GenBank/DDBJ databases">
        <title>Insect and environment-associated Actinomycetes.</title>
        <authorList>
            <person name="Currrie C."/>
            <person name="Chevrette M."/>
            <person name="Carlson C."/>
            <person name="Stubbendieck R."/>
            <person name="Wendt-Pienkowski E."/>
        </authorList>
    </citation>
    <scope>NUCLEOTIDE SEQUENCE [LARGE SCALE GENOMIC DNA]</scope>
    <source>
        <strain evidence="2 3">SID7754</strain>
    </source>
</reference>
<proteinExistence type="predicted"/>
<feature type="compositionally biased region" description="Low complexity" evidence="1">
    <location>
        <begin position="68"/>
        <end position="84"/>
    </location>
</feature>
<protein>
    <submittedName>
        <fullName evidence="2">Uncharacterized protein</fullName>
    </submittedName>
</protein>
<dbReference type="Proteomes" id="UP000470520">
    <property type="component" value="Unassembled WGS sequence"/>
</dbReference>
<dbReference type="RefSeq" id="WP_164187983.1">
    <property type="nucleotide sequence ID" value="NZ_JAAGMR010000130.1"/>
</dbReference>
<accession>A0A7K3QQK6</accession>
<evidence type="ECO:0000256" key="1">
    <source>
        <dbReference type="SAM" id="MobiDB-lite"/>
    </source>
</evidence>
<feature type="region of interest" description="Disordered" evidence="1">
    <location>
        <begin position="1"/>
        <end position="102"/>
    </location>
</feature>
<sequence length="102" mass="10250">MAPAAAQAQPSVPAPPAQSAPVPPQPPAEGDPVDGGRHDAVLVDQSEDHTPPQPHPTTAPTGRRRRAVAQPAQQEAVIPAQASPPAQPLPVPAQATAPEAAV</sequence>
<dbReference type="EMBL" id="JAAGMR010000130">
    <property type="protein sequence ID" value="NEB92155.1"/>
    <property type="molecule type" value="Genomic_DNA"/>
</dbReference>
<feature type="compositionally biased region" description="Low complexity" evidence="1">
    <location>
        <begin position="1"/>
        <end position="11"/>
    </location>
</feature>
<name>A0A7K3QQK6_9ACTN</name>
<evidence type="ECO:0000313" key="3">
    <source>
        <dbReference type="Proteomes" id="UP000470520"/>
    </source>
</evidence>
<feature type="non-terminal residue" evidence="2">
    <location>
        <position position="102"/>
    </location>
</feature>
<gene>
    <name evidence="2" type="ORF">G3I21_10540</name>
</gene>
<comment type="caution">
    <text evidence="2">The sequence shown here is derived from an EMBL/GenBank/DDBJ whole genome shotgun (WGS) entry which is preliminary data.</text>
</comment>
<dbReference type="AlphaFoldDB" id="A0A7K3QQK6"/>
<evidence type="ECO:0000313" key="2">
    <source>
        <dbReference type="EMBL" id="NEB92155.1"/>
    </source>
</evidence>
<feature type="compositionally biased region" description="Low complexity" evidence="1">
    <location>
        <begin position="92"/>
        <end position="102"/>
    </location>
</feature>
<feature type="compositionally biased region" description="Basic and acidic residues" evidence="1">
    <location>
        <begin position="34"/>
        <end position="50"/>
    </location>
</feature>
<feature type="compositionally biased region" description="Pro residues" evidence="1">
    <location>
        <begin position="12"/>
        <end position="29"/>
    </location>
</feature>
<organism evidence="2 3">
    <name type="scientific">Streptomyces bauhiniae</name>
    <dbReference type="NCBI Taxonomy" id="2340725"/>
    <lineage>
        <taxon>Bacteria</taxon>
        <taxon>Bacillati</taxon>
        <taxon>Actinomycetota</taxon>
        <taxon>Actinomycetes</taxon>
        <taxon>Kitasatosporales</taxon>
        <taxon>Streptomycetaceae</taxon>
        <taxon>Streptomyces</taxon>
    </lineage>
</organism>